<gene>
    <name evidence="4" type="ORF">SAMN04488518_10116</name>
</gene>
<dbReference type="InterPro" id="IPR000836">
    <property type="entry name" value="PRTase_dom"/>
</dbReference>
<dbReference type="Gene3D" id="3.40.50.2020">
    <property type="match status" value="1"/>
</dbReference>
<organism evidence="4 5">
    <name type="scientific">Pseudovibrio ascidiaceicola</name>
    <dbReference type="NCBI Taxonomy" id="285279"/>
    <lineage>
        <taxon>Bacteria</taxon>
        <taxon>Pseudomonadati</taxon>
        <taxon>Pseudomonadota</taxon>
        <taxon>Alphaproteobacteria</taxon>
        <taxon>Hyphomicrobiales</taxon>
        <taxon>Stappiaceae</taxon>
        <taxon>Pseudovibrio</taxon>
    </lineage>
</organism>
<dbReference type="Proteomes" id="UP000199598">
    <property type="component" value="Unassembled WGS sequence"/>
</dbReference>
<evidence type="ECO:0000313" key="4">
    <source>
        <dbReference type="EMBL" id="SFJ86120.1"/>
    </source>
</evidence>
<evidence type="ECO:0000313" key="5">
    <source>
        <dbReference type="Proteomes" id="UP000199598"/>
    </source>
</evidence>
<comment type="caution">
    <text evidence="4">The sequence shown here is derived from an EMBL/GenBank/DDBJ whole genome shotgun (WGS) entry which is preliminary data.</text>
</comment>
<proteinExistence type="inferred from homology"/>
<dbReference type="InterPro" id="IPR051910">
    <property type="entry name" value="ComF/GntX_DNA_util-trans"/>
</dbReference>
<dbReference type="CDD" id="cd06223">
    <property type="entry name" value="PRTases_typeI"/>
    <property type="match status" value="1"/>
</dbReference>
<evidence type="ECO:0000259" key="2">
    <source>
        <dbReference type="Pfam" id="PF00156"/>
    </source>
</evidence>
<accession>A0A1I3UT24</accession>
<feature type="domain" description="Double zinc ribbon" evidence="3">
    <location>
        <begin position="42"/>
        <end position="90"/>
    </location>
</feature>
<dbReference type="InterPro" id="IPR044005">
    <property type="entry name" value="DZR_2"/>
</dbReference>
<dbReference type="SUPFAM" id="SSF53271">
    <property type="entry name" value="PRTase-like"/>
    <property type="match status" value="1"/>
</dbReference>
<dbReference type="PANTHER" id="PTHR47505">
    <property type="entry name" value="DNA UTILIZATION PROTEIN YHGH"/>
    <property type="match status" value="1"/>
</dbReference>
<keyword evidence="5" id="KW-1185">Reference proteome</keyword>
<evidence type="ECO:0000256" key="1">
    <source>
        <dbReference type="ARBA" id="ARBA00008007"/>
    </source>
</evidence>
<feature type="domain" description="Phosphoribosyltransferase" evidence="2">
    <location>
        <begin position="179"/>
        <end position="269"/>
    </location>
</feature>
<dbReference type="Pfam" id="PF18912">
    <property type="entry name" value="DZR_2"/>
    <property type="match status" value="1"/>
</dbReference>
<dbReference type="InterPro" id="IPR029057">
    <property type="entry name" value="PRTase-like"/>
</dbReference>
<sequence>MSDKFSSLEWLPDAVDRAEQPLKPSLRNIKVASHLRRGLHFVLDALFPHSCPICTDLVQGEGGLCLSCWQTLELISPPYCERLGVPLHYELGPNAWSATALVNPPDYDRARAAALYNGPARELVKRFKFYGEIRLSKFLARCMLNAAAELVEAESFLVPVPLHSSRLRERTYNQSALLVKDVGRHLSGQVLLDGLVRTRRTNQQVGLKRGARTANVKGAFAIADHFLPKVSGAHVVLVDDVLTTGATVEECARVLKAAGAEQVDVLVFALVDPENMSDDSD</sequence>
<dbReference type="PANTHER" id="PTHR47505:SF1">
    <property type="entry name" value="DNA UTILIZATION PROTEIN YHGH"/>
    <property type="match status" value="1"/>
</dbReference>
<reference evidence="4 5" key="1">
    <citation type="submission" date="2016-10" db="EMBL/GenBank/DDBJ databases">
        <authorList>
            <person name="Varghese N."/>
            <person name="Submissions S."/>
        </authorList>
    </citation>
    <scope>NUCLEOTIDE SEQUENCE [LARGE SCALE GENOMIC DNA]</scope>
    <source>
        <strain evidence="4 5">DSM 16392</strain>
    </source>
</reference>
<dbReference type="EMBL" id="FOSK01000001">
    <property type="protein sequence ID" value="SFJ86120.1"/>
    <property type="molecule type" value="Genomic_DNA"/>
</dbReference>
<evidence type="ECO:0000259" key="3">
    <source>
        <dbReference type="Pfam" id="PF18912"/>
    </source>
</evidence>
<name>A0A1I3UT24_9HYPH</name>
<protein>
    <submittedName>
        <fullName evidence="4">ComF family protein</fullName>
    </submittedName>
</protein>
<dbReference type="Pfam" id="PF00156">
    <property type="entry name" value="Pribosyltran"/>
    <property type="match status" value="1"/>
</dbReference>
<comment type="similarity">
    <text evidence="1">Belongs to the ComF/GntX family.</text>
</comment>